<reference evidence="2 3" key="1">
    <citation type="journal article" date="2019" name="Commun. Biol.">
        <title>The bagworm genome reveals a unique fibroin gene that provides high tensile strength.</title>
        <authorList>
            <person name="Kono N."/>
            <person name="Nakamura H."/>
            <person name="Ohtoshi R."/>
            <person name="Tomita M."/>
            <person name="Numata K."/>
            <person name="Arakawa K."/>
        </authorList>
    </citation>
    <scope>NUCLEOTIDE SEQUENCE [LARGE SCALE GENOMIC DNA]</scope>
</reference>
<accession>A0A4C1YGC8</accession>
<dbReference type="AlphaFoldDB" id="A0A4C1YGC8"/>
<evidence type="ECO:0000256" key="1">
    <source>
        <dbReference type="SAM" id="MobiDB-lite"/>
    </source>
</evidence>
<proteinExistence type="predicted"/>
<name>A0A4C1YGC8_EUMVA</name>
<gene>
    <name evidence="2" type="ORF">EVAR_42371_1</name>
</gene>
<dbReference type="Proteomes" id="UP000299102">
    <property type="component" value="Unassembled WGS sequence"/>
</dbReference>
<dbReference type="EMBL" id="BGZK01001237">
    <property type="protein sequence ID" value="GBP75128.1"/>
    <property type="molecule type" value="Genomic_DNA"/>
</dbReference>
<organism evidence="2 3">
    <name type="scientific">Eumeta variegata</name>
    <name type="common">Bagworm moth</name>
    <name type="synonym">Eumeta japonica</name>
    <dbReference type="NCBI Taxonomy" id="151549"/>
    <lineage>
        <taxon>Eukaryota</taxon>
        <taxon>Metazoa</taxon>
        <taxon>Ecdysozoa</taxon>
        <taxon>Arthropoda</taxon>
        <taxon>Hexapoda</taxon>
        <taxon>Insecta</taxon>
        <taxon>Pterygota</taxon>
        <taxon>Neoptera</taxon>
        <taxon>Endopterygota</taxon>
        <taxon>Lepidoptera</taxon>
        <taxon>Glossata</taxon>
        <taxon>Ditrysia</taxon>
        <taxon>Tineoidea</taxon>
        <taxon>Psychidae</taxon>
        <taxon>Oiketicinae</taxon>
        <taxon>Eumeta</taxon>
    </lineage>
</organism>
<protein>
    <submittedName>
        <fullName evidence="2">Uncharacterized protein</fullName>
    </submittedName>
</protein>
<feature type="region of interest" description="Disordered" evidence="1">
    <location>
        <begin position="215"/>
        <end position="236"/>
    </location>
</feature>
<evidence type="ECO:0000313" key="3">
    <source>
        <dbReference type="Proteomes" id="UP000299102"/>
    </source>
</evidence>
<keyword evidence="3" id="KW-1185">Reference proteome</keyword>
<comment type="caution">
    <text evidence="2">The sequence shown here is derived from an EMBL/GenBank/DDBJ whole genome shotgun (WGS) entry which is preliminary data.</text>
</comment>
<evidence type="ECO:0000313" key="2">
    <source>
        <dbReference type="EMBL" id="GBP75128.1"/>
    </source>
</evidence>
<sequence>MERSLPPIKSQSSHQCHIDLLGADMTFRGGDDDDRVQTRLFVDSSGEAIGASLMQEEKELREMHPGKDDVVDRLGVEGTSGIQPSCSISRIWVQVLFVFELNSNSRLKAEQVKNKRVARSEINGRFGEVSPRAARFMNFNFVPALRMSMWTSLDRVAKLVAAIKPRAPDCQVCEPVQRRSASRSGSRMYLTFQQSASRSAAVRFRKIPKLIEIQNRTHTGRPSEHSSPFNTRLRAGPTTLPAGRVPIWELLRTVVD</sequence>